<evidence type="ECO:0000313" key="3">
    <source>
        <dbReference type="Proteomes" id="UP000315226"/>
    </source>
</evidence>
<reference evidence="2 3" key="1">
    <citation type="submission" date="2019-06" db="EMBL/GenBank/DDBJ databases">
        <title>Whole genome shotgun sequence of Streptomyces gardneri NBRC 12865.</title>
        <authorList>
            <person name="Hosoyama A."/>
            <person name="Uohara A."/>
            <person name="Ohji S."/>
            <person name="Ichikawa N."/>
        </authorList>
    </citation>
    <scope>NUCLEOTIDE SEQUENCE [LARGE SCALE GENOMIC DNA]</scope>
    <source>
        <strain evidence="2 3">NBRC 12865</strain>
    </source>
</reference>
<keyword evidence="3" id="KW-1185">Reference proteome</keyword>
<accession>A0A4Y3RGW2</accession>
<gene>
    <name evidence="2" type="ORF">SGA01_26310</name>
</gene>
<dbReference type="InterPro" id="IPR008613">
    <property type="entry name" value="Excalibur_Ca-bd_domain"/>
</dbReference>
<organism evidence="2 3">
    <name type="scientific">Streptomyces gardneri</name>
    <dbReference type="NCBI Taxonomy" id="66892"/>
    <lineage>
        <taxon>Bacteria</taxon>
        <taxon>Bacillati</taxon>
        <taxon>Actinomycetota</taxon>
        <taxon>Actinomycetes</taxon>
        <taxon>Kitasatosporales</taxon>
        <taxon>Streptomycetaceae</taxon>
        <taxon>Streptomyces</taxon>
    </lineage>
</organism>
<dbReference type="AlphaFoldDB" id="A0A4Y3RGW2"/>
<name>A0A4Y3RGW2_9ACTN</name>
<dbReference type="RefSeq" id="WP_218037828.1">
    <property type="nucleotide sequence ID" value="NZ_BJMN01000015.1"/>
</dbReference>
<dbReference type="EMBL" id="BJMN01000015">
    <property type="protein sequence ID" value="GEB57026.1"/>
    <property type="molecule type" value="Genomic_DNA"/>
</dbReference>
<sequence>MSRPPTPAARLPWGQRASLLPPAPDLLDPSVLDGGQATKALTFSAQPGWPQASQSAGAQRKVRYLAAEAALVVHVLARYAGPAYALALGDCRGARPSGARLPAVGIAVHDSGTASLAAVESEPVAPLPLPPSTTAEPEPVPEVSTAESVYYENCDAARAAGAAPLLLGQPGYRAELDRDRDGVACEW</sequence>
<evidence type="ECO:0000259" key="1">
    <source>
        <dbReference type="SMART" id="SM00894"/>
    </source>
</evidence>
<evidence type="ECO:0000313" key="2">
    <source>
        <dbReference type="EMBL" id="GEB57026.1"/>
    </source>
</evidence>
<dbReference type="Pfam" id="PF05901">
    <property type="entry name" value="Excalibur"/>
    <property type="match status" value="1"/>
</dbReference>
<protein>
    <recommendedName>
        <fullName evidence="1">Excalibur calcium-binding domain-containing protein</fullName>
    </recommendedName>
</protein>
<proteinExistence type="predicted"/>
<comment type="caution">
    <text evidence="2">The sequence shown here is derived from an EMBL/GenBank/DDBJ whole genome shotgun (WGS) entry which is preliminary data.</text>
</comment>
<dbReference type="Proteomes" id="UP000315226">
    <property type="component" value="Unassembled WGS sequence"/>
</dbReference>
<dbReference type="SMART" id="SM00894">
    <property type="entry name" value="Excalibur"/>
    <property type="match status" value="1"/>
</dbReference>
<feature type="domain" description="Excalibur calcium-binding" evidence="1">
    <location>
        <begin position="150"/>
        <end position="186"/>
    </location>
</feature>